<evidence type="ECO:0000256" key="4">
    <source>
        <dbReference type="ARBA" id="ARBA00023242"/>
    </source>
</evidence>
<evidence type="ECO:0000256" key="2">
    <source>
        <dbReference type="ARBA" id="ARBA00023125"/>
    </source>
</evidence>
<keyword evidence="2" id="KW-0238">DNA-binding</keyword>
<protein>
    <recommendedName>
        <fullName evidence="6">NAC domain-containing protein</fullName>
    </recommendedName>
</protein>
<feature type="domain" description="NAC" evidence="6">
    <location>
        <begin position="3"/>
        <end position="54"/>
    </location>
</feature>
<keyword evidence="1" id="KW-0805">Transcription regulation</keyword>
<feature type="region of interest" description="Disordered" evidence="5">
    <location>
        <begin position="49"/>
        <end position="73"/>
    </location>
</feature>
<keyword evidence="4" id="KW-0539">Nucleus</keyword>
<dbReference type="Proteomes" id="UP000323000">
    <property type="component" value="Chromosome 1"/>
</dbReference>
<evidence type="ECO:0000256" key="3">
    <source>
        <dbReference type="ARBA" id="ARBA00023163"/>
    </source>
</evidence>
<evidence type="ECO:0000313" key="8">
    <source>
        <dbReference type="Proteomes" id="UP000323000"/>
    </source>
</evidence>
<accession>A0A5C7IUK4</accession>
<dbReference type="Pfam" id="PF02365">
    <property type="entry name" value="NAM"/>
    <property type="match status" value="1"/>
</dbReference>
<evidence type="ECO:0000256" key="5">
    <source>
        <dbReference type="SAM" id="MobiDB-lite"/>
    </source>
</evidence>
<evidence type="ECO:0000313" key="7">
    <source>
        <dbReference type="EMBL" id="TXG72749.1"/>
    </source>
</evidence>
<dbReference type="GO" id="GO:0003677">
    <property type="term" value="F:DNA binding"/>
    <property type="evidence" value="ECO:0007669"/>
    <property type="project" value="UniProtKB-KW"/>
</dbReference>
<dbReference type="EMBL" id="VAHF01000001">
    <property type="protein sequence ID" value="TXG72749.1"/>
    <property type="molecule type" value="Genomic_DNA"/>
</dbReference>
<feature type="compositionally biased region" description="Basic and acidic residues" evidence="5">
    <location>
        <begin position="49"/>
        <end position="58"/>
    </location>
</feature>
<dbReference type="InterPro" id="IPR036093">
    <property type="entry name" value="NAC_dom_sf"/>
</dbReference>
<sequence>MRVGYRFQPTPKELVNYFLKEKRRDLAFTDPDINDVNIYKQHPCELPERKLDKKHEASSDLDEGQLSDSCDSRNNVAQDIPEAESQLQPNQHISYVSRNNFPGLESHLLPKQHISSNGEDLVAKNISSENQSQLLPKPKDIFLENLLFLESGMHSMGCSRQFPVALVMTLGICNGLSEKNSSVKKLNTLFLLMLTHHKQQSHKLIRDWE</sequence>
<proteinExistence type="predicted"/>
<dbReference type="InterPro" id="IPR003441">
    <property type="entry name" value="NAC-dom"/>
</dbReference>
<dbReference type="Gene3D" id="2.170.150.80">
    <property type="entry name" value="NAC domain"/>
    <property type="match status" value="1"/>
</dbReference>
<evidence type="ECO:0000259" key="6">
    <source>
        <dbReference type="Pfam" id="PF02365"/>
    </source>
</evidence>
<reference evidence="8" key="1">
    <citation type="journal article" date="2019" name="Gigascience">
        <title>De novo genome assembly of the endangered Acer yangbiense, a plant species with extremely small populations endemic to Yunnan Province, China.</title>
        <authorList>
            <person name="Yang J."/>
            <person name="Wariss H.M."/>
            <person name="Tao L."/>
            <person name="Zhang R."/>
            <person name="Yun Q."/>
            <person name="Hollingsworth P."/>
            <person name="Dao Z."/>
            <person name="Luo G."/>
            <person name="Guo H."/>
            <person name="Ma Y."/>
            <person name="Sun W."/>
        </authorList>
    </citation>
    <scope>NUCLEOTIDE SEQUENCE [LARGE SCALE GENOMIC DNA]</scope>
    <source>
        <strain evidence="8">cv. Malutang</strain>
    </source>
</reference>
<keyword evidence="8" id="KW-1185">Reference proteome</keyword>
<keyword evidence="3" id="KW-0804">Transcription</keyword>
<organism evidence="7 8">
    <name type="scientific">Acer yangbiense</name>
    <dbReference type="NCBI Taxonomy" id="1000413"/>
    <lineage>
        <taxon>Eukaryota</taxon>
        <taxon>Viridiplantae</taxon>
        <taxon>Streptophyta</taxon>
        <taxon>Embryophyta</taxon>
        <taxon>Tracheophyta</taxon>
        <taxon>Spermatophyta</taxon>
        <taxon>Magnoliopsida</taxon>
        <taxon>eudicotyledons</taxon>
        <taxon>Gunneridae</taxon>
        <taxon>Pentapetalae</taxon>
        <taxon>rosids</taxon>
        <taxon>malvids</taxon>
        <taxon>Sapindales</taxon>
        <taxon>Sapindaceae</taxon>
        <taxon>Hippocastanoideae</taxon>
        <taxon>Acereae</taxon>
        <taxon>Acer</taxon>
    </lineage>
</organism>
<evidence type="ECO:0000256" key="1">
    <source>
        <dbReference type="ARBA" id="ARBA00023015"/>
    </source>
</evidence>
<dbReference type="SUPFAM" id="SSF101941">
    <property type="entry name" value="NAC domain"/>
    <property type="match status" value="1"/>
</dbReference>
<dbReference type="GO" id="GO:0006355">
    <property type="term" value="P:regulation of DNA-templated transcription"/>
    <property type="evidence" value="ECO:0007669"/>
    <property type="project" value="InterPro"/>
</dbReference>
<dbReference type="AlphaFoldDB" id="A0A5C7IUK4"/>
<name>A0A5C7IUK4_9ROSI</name>
<gene>
    <name evidence="7" type="ORF">EZV62_001328</name>
</gene>
<comment type="caution">
    <text evidence="7">The sequence shown here is derived from an EMBL/GenBank/DDBJ whole genome shotgun (WGS) entry which is preliminary data.</text>
</comment>